<evidence type="ECO:0000256" key="2">
    <source>
        <dbReference type="ARBA" id="ARBA00005916"/>
    </source>
</evidence>
<comment type="domain">
    <text evidence="10">Possesses an unusual extended V-shaped dimeric structure with each monomer consisting of three distinct domains arranged along a curved 'spinal' alpha-helix. The N-terminal catalytic domain specifically recognizes the glutamate moiety of the substrate. The second domain is the NADPH-binding domain, and the third C-terminal domain is responsible for dimerization.</text>
</comment>
<protein>
    <recommendedName>
        <fullName evidence="9 10">Glutamyl-tRNA reductase</fullName>
        <shortName evidence="10">GluTR</shortName>
        <ecNumber evidence="3 10">1.2.1.70</ecNumber>
    </recommendedName>
</protein>
<dbReference type="Pfam" id="PF00745">
    <property type="entry name" value="GlutR_dimer"/>
    <property type="match status" value="1"/>
</dbReference>
<dbReference type="AlphaFoldDB" id="A0A2J6X2I7"/>
<dbReference type="PANTHER" id="PTHR43013:SF1">
    <property type="entry name" value="GLUTAMYL-TRNA REDUCTASE"/>
    <property type="match status" value="1"/>
</dbReference>
<evidence type="ECO:0000256" key="15">
    <source>
        <dbReference type="RuleBase" id="RU000584"/>
    </source>
</evidence>
<evidence type="ECO:0000256" key="4">
    <source>
        <dbReference type="ARBA" id="ARBA00022857"/>
    </source>
</evidence>
<evidence type="ECO:0000256" key="8">
    <source>
        <dbReference type="ARBA" id="ARBA00047464"/>
    </source>
</evidence>
<feature type="domain" description="Quinate/shikimate 5-dehydrogenase/glutamyl-tRNA reductase" evidence="17">
    <location>
        <begin position="175"/>
        <end position="319"/>
    </location>
</feature>
<dbReference type="InterPro" id="IPR015896">
    <property type="entry name" value="4pyrrol_synth_GluRdtase_dimer"/>
</dbReference>
<dbReference type="SUPFAM" id="SSF69075">
    <property type="entry name" value="Glutamyl tRNA-reductase dimerization domain"/>
    <property type="match status" value="1"/>
</dbReference>
<evidence type="ECO:0000256" key="7">
    <source>
        <dbReference type="ARBA" id="ARBA00023244"/>
    </source>
</evidence>
<name>A0A2J6X2I7_9CHLR</name>
<dbReference type="Pfam" id="PF01488">
    <property type="entry name" value="Shikimate_DH"/>
    <property type="match status" value="1"/>
</dbReference>
<dbReference type="InterPro" id="IPR036453">
    <property type="entry name" value="GluRdtase_dimer_dom_sf"/>
</dbReference>
<evidence type="ECO:0000256" key="1">
    <source>
        <dbReference type="ARBA" id="ARBA00005059"/>
    </source>
</evidence>
<dbReference type="UniPathway" id="UPA00251">
    <property type="reaction ID" value="UER00316"/>
</dbReference>
<dbReference type="InterPro" id="IPR000343">
    <property type="entry name" value="4pyrrol_synth_GluRdtase"/>
</dbReference>
<evidence type="ECO:0000256" key="10">
    <source>
        <dbReference type="HAMAP-Rule" id="MF_00087"/>
    </source>
</evidence>
<accession>A0A2J6X2I7</accession>
<proteinExistence type="inferred from homology"/>
<dbReference type="EC" id="1.2.1.70" evidence="3 10"/>
<evidence type="ECO:0000256" key="9">
    <source>
        <dbReference type="ARBA" id="ARBA00068659"/>
    </source>
</evidence>
<comment type="catalytic activity">
    <reaction evidence="8 10 15">
        <text>(S)-4-amino-5-oxopentanoate + tRNA(Glu) + NADP(+) = L-glutamyl-tRNA(Glu) + NADPH + H(+)</text>
        <dbReference type="Rhea" id="RHEA:12344"/>
        <dbReference type="Rhea" id="RHEA-COMP:9663"/>
        <dbReference type="Rhea" id="RHEA-COMP:9680"/>
        <dbReference type="ChEBI" id="CHEBI:15378"/>
        <dbReference type="ChEBI" id="CHEBI:57501"/>
        <dbReference type="ChEBI" id="CHEBI:57783"/>
        <dbReference type="ChEBI" id="CHEBI:58349"/>
        <dbReference type="ChEBI" id="CHEBI:78442"/>
        <dbReference type="ChEBI" id="CHEBI:78520"/>
        <dbReference type="EC" id="1.2.1.70"/>
    </reaction>
</comment>
<dbReference type="Gene3D" id="3.30.460.30">
    <property type="entry name" value="Glutamyl-tRNA reductase, N-terminal domain"/>
    <property type="match status" value="1"/>
</dbReference>
<feature type="binding site" evidence="10 12">
    <location>
        <position position="124"/>
    </location>
    <ligand>
        <name>substrate</name>
    </ligand>
</feature>
<feature type="binding site" evidence="10 12">
    <location>
        <begin position="118"/>
        <end position="120"/>
    </location>
    <ligand>
        <name>substrate</name>
    </ligand>
</feature>
<dbReference type="Gene3D" id="3.40.50.720">
    <property type="entry name" value="NAD(P)-binding Rossmann-like Domain"/>
    <property type="match status" value="1"/>
</dbReference>
<evidence type="ECO:0000256" key="14">
    <source>
        <dbReference type="PIRSR" id="PIRSR000445-4"/>
    </source>
</evidence>
<evidence type="ECO:0000259" key="18">
    <source>
        <dbReference type="Pfam" id="PF05201"/>
    </source>
</evidence>
<dbReference type="InterPro" id="IPR006151">
    <property type="entry name" value="Shikm_DH/Glu-tRNA_Rdtase"/>
</dbReference>
<dbReference type="Proteomes" id="UP000243376">
    <property type="component" value="Unassembled WGS sequence"/>
</dbReference>
<feature type="site" description="Important for activity" evidence="10 14">
    <location>
        <position position="103"/>
    </location>
</feature>
<evidence type="ECO:0000313" key="20">
    <source>
        <dbReference type="Proteomes" id="UP000243376"/>
    </source>
</evidence>
<evidence type="ECO:0000259" key="17">
    <source>
        <dbReference type="Pfam" id="PF01488"/>
    </source>
</evidence>
<feature type="active site" description="Nucleophile" evidence="10 11">
    <location>
        <position position="55"/>
    </location>
</feature>
<dbReference type="CDD" id="cd05213">
    <property type="entry name" value="NAD_bind_Glutamyl_tRNA_reduct"/>
    <property type="match status" value="1"/>
</dbReference>
<sequence length="457" mass="49850">MNLFLAGLDHTTAPVEIREQLAFSQTDLPSALLQLTQAGNGSPPLFSEAVILSTCNRVEIYGVANPGTTAQHVVDFLANFHRRPACSFVYTLYFYQGESVARHLCATAAGLRSLVLGEAQIQGQVRSAYEAAQRIGSVSSVLHRLFQIALVAGKRVRHETTIGKGAASVSQAGVELARRRLGDLRGREVLLIGGGEVSELAAQNLIANGANRLTIVNRTSARAAALAERYGAEMLDFGALPEALARADIVISSTAAPVPIIYRHHVAEALAHKQRMRACGDCDPPAMLLIDLAVPRDIAADVAELPGVHLFTVDDLREVVSHTIELRSAMIDIANRIVEEQVREFSDWLRTQEALPVLTMLRQRAEEVRNEELTRALRRLHDLSPEQRAVIEGLSRSIVNKLLHPPIRCLREAAAHGQGKRYATVLAELFNLEHALEHKAGSTGNTDRSRKVSDVTL</sequence>
<evidence type="ECO:0000259" key="16">
    <source>
        <dbReference type="Pfam" id="PF00745"/>
    </source>
</evidence>
<comment type="caution">
    <text evidence="19">The sequence shown here is derived from an EMBL/GenBank/DDBJ whole genome shotgun (WGS) entry which is preliminary data.</text>
</comment>
<feature type="binding site" evidence="10 12">
    <location>
        <position position="113"/>
    </location>
    <ligand>
        <name>substrate</name>
    </ligand>
</feature>
<dbReference type="InterPro" id="IPR036343">
    <property type="entry name" value="GluRdtase_N_sf"/>
</dbReference>
<evidence type="ECO:0000256" key="13">
    <source>
        <dbReference type="PIRSR" id="PIRSR000445-3"/>
    </source>
</evidence>
<dbReference type="GO" id="GO:0050661">
    <property type="term" value="F:NADP binding"/>
    <property type="evidence" value="ECO:0007669"/>
    <property type="project" value="InterPro"/>
</dbReference>
<dbReference type="NCBIfam" id="TIGR01035">
    <property type="entry name" value="hemA"/>
    <property type="match status" value="1"/>
</dbReference>
<comment type="subunit">
    <text evidence="10">Homodimer.</text>
</comment>
<feature type="binding site" evidence="10 13">
    <location>
        <begin position="193"/>
        <end position="198"/>
    </location>
    <ligand>
        <name>NADP(+)</name>
        <dbReference type="ChEBI" id="CHEBI:58349"/>
    </ligand>
</feature>
<dbReference type="GO" id="GO:0015995">
    <property type="term" value="P:chlorophyll biosynthetic process"/>
    <property type="evidence" value="ECO:0007669"/>
    <property type="project" value="UniProtKB-KW"/>
</dbReference>
<evidence type="ECO:0000256" key="3">
    <source>
        <dbReference type="ARBA" id="ARBA00012970"/>
    </source>
</evidence>
<keyword evidence="6" id="KW-0149">Chlorophyll biosynthesis</keyword>
<keyword evidence="7 10" id="KW-0627">Porphyrin biosynthesis</keyword>
<organism evidence="19 20">
    <name type="scientific">Chloroflexus aggregans</name>
    <dbReference type="NCBI Taxonomy" id="152260"/>
    <lineage>
        <taxon>Bacteria</taxon>
        <taxon>Bacillati</taxon>
        <taxon>Chloroflexota</taxon>
        <taxon>Chloroflexia</taxon>
        <taxon>Chloroflexales</taxon>
        <taxon>Chloroflexineae</taxon>
        <taxon>Chloroflexaceae</taxon>
        <taxon>Chloroflexus</taxon>
    </lineage>
</organism>
<dbReference type="PIRSF" id="PIRSF000445">
    <property type="entry name" value="4pyrrol_synth_GluRdtase"/>
    <property type="match status" value="1"/>
</dbReference>
<reference evidence="19 20" key="1">
    <citation type="submission" date="2018-01" db="EMBL/GenBank/DDBJ databases">
        <title>Metagenomic assembled genomes from two thermal pools in the Uzon Caldera, Kamchatka, Russia.</title>
        <authorList>
            <person name="Wilkins L."/>
            <person name="Ettinger C."/>
        </authorList>
    </citation>
    <scope>NUCLEOTIDE SEQUENCE [LARGE SCALE GENOMIC DNA]</scope>
    <source>
        <strain evidence="19">ZAV-02</strain>
    </source>
</reference>
<dbReference type="SUPFAM" id="SSF51735">
    <property type="entry name" value="NAD(P)-binding Rossmann-fold domains"/>
    <property type="match status" value="1"/>
</dbReference>
<feature type="domain" description="Glutamyl-tRNA reductase N-terminal" evidence="18">
    <location>
        <begin position="7"/>
        <end position="160"/>
    </location>
</feature>
<gene>
    <name evidence="10" type="primary">hemA</name>
    <name evidence="19" type="ORF">C0184_11360</name>
</gene>
<dbReference type="FunFam" id="3.30.460.30:FF:000001">
    <property type="entry name" value="Glutamyl-tRNA reductase"/>
    <property type="match status" value="1"/>
</dbReference>
<dbReference type="GO" id="GO:0019353">
    <property type="term" value="P:protoporphyrinogen IX biosynthetic process from glutamate"/>
    <property type="evidence" value="ECO:0007669"/>
    <property type="project" value="TreeGrafter"/>
</dbReference>
<feature type="binding site" evidence="10 12">
    <location>
        <begin position="54"/>
        <end position="57"/>
    </location>
    <ligand>
        <name>substrate</name>
    </ligand>
</feature>
<feature type="domain" description="Tetrapyrrole biosynthesis glutamyl-tRNA reductase dimerisation" evidence="16">
    <location>
        <begin position="334"/>
        <end position="432"/>
    </location>
</feature>
<dbReference type="InterPro" id="IPR036291">
    <property type="entry name" value="NAD(P)-bd_dom_sf"/>
</dbReference>
<keyword evidence="5 10" id="KW-0560">Oxidoreductase</keyword>
<evidence type="ECO:0000313" key="19">
    <source>
        <dbReference type="EMBL" id="PMP78157.1"/>
    </source>
</evidence>
<evidence type="ECO:0000256" key="11">
    <source>
        <dbReference type="PIRSR" id="PIRSR000445-1"/>
    </source>
</evidence>
<comment type="miscellaneous">
    <text evidence="10">During catalysis, the active site Cys acts as a nucleophile attacking the alpha-carbonyl group of tRNA-bound glutamate with the formation of a thioester intermediate between enzyme and glutamate, and the concomitant release of tRNA(Glu). The thioester intermediate is finally reduced by direct hydride transfer from NADPH, to form the product GSA.</text>
</comment>
<keyword evidence="4 10" id="KW-0521">NADP</keyword>
<dbReference type="Pfam" id="PF05201">
    <property type="entry name" value="GlutR_N"/>
    <property type="match status" value="1"/>
</dbReference>
<dbReference type="HAMAP" id="MF_00087">
    <property type="entry name" value="Glu_tRNA_reductase"/>
    <property type="match status" value="1"/>
</dbReference>
<dbReference type="FunFam" id="3.40.50.720:FF:000031">
    <property type="entry name" value="Glutamyl-tRNA reductase"/>
    <property type="match status" value="1"/>
</dbReference>
<dbReference type="SUPFAM" id="SSF69742">
    <property type="entry name" value="Glutamyl tRNA-reductase catalytic, N-terminal domain"/>
    <property type="match status" value="1"/>
</dbReference>
<dbReference type="PANTHER" id="PTHR43013">
    <property type="entry name" value="GLUTAMYL-TRNA REDUCTASE"/>
    <property type="match status" value="1"/>
</dbReference>
<dbReference type="EMBL" id="PNIQ01000761">
    <property type="protein sequence ID" value="PMP78157.1"/>
    <property type="molecule type" value="Genomic_DNA"/>
</dbReference>
<comment type="pathway">
    <text evidence="1 10 15">Porphyrin-containing compound metabolism; protoporphyrin-IX biosynthesis; 5-aminolevulinate from L-glutamyl-tRNA(Glu): step 1/2.</text>
</comment>
<comment type="similarity">
    <text evidence="2 10 15">Belongs to the glutamyl-tRNA reductase family.</text>
</comment>
<comment type="function">
    <text evidence="10">Catalyzes the NADPH-dependent reduction of glutamyl-tRNA(Glu) to glutamate 1-semialdehyde (GSA).</text>
</comment>
<dbReference type="InterPro" id="IPR015895">
    <property type="entry name" value="4pyrrol_synth_GluRdtase_N"/>
</dbReference>
<evidence type="ECO:0000256" key="5">
    <source>
        <dbReference type="ARBA" id="ARBA00023002"/>
    </source>
</evidence>
<evidence type="ECO:0000256" key="6">
    <source>
        <dbReference type="ARBA" id="ARBA00023171"/>
    </source>
</evidence>
<evidence type="ECO:0000256" key="12">
    <source>
        <dbReference type="PIRSR" id="PIRSR000445-2"/>
    </source>
</evidence>
<dbReference type="GO" id="GO:0008883">
    <property type="term" value="F:glutamyl-tRNA reductase activity"/>
    <property type="evidence" value="ECO:0007669"/>
    <property type="project" value="UniProtKB-UniRule"/>
</dbReference>